<dbReference type="OrthoDB" id="8195099at2759"/>
<dbReference type="PANTHER" id="PTHR47326:SF1">
    <property type="entry name" value="HTH PSQ-TYPE DOMAIN-CONTAINING PROTEIN"/>
    <property type="match status" value="1"/>
</dbReference>
<evidence type="ECO:0000313" key="1">
    <source>
        <dbReference type="EMBL" id="RZB62189.1"/>
    </source>
</evidence>
<feature type="non-terminal residue" evidence="1">
    <location>
        <position position="1"/>
    </location>
</feature>
<reference evidence="1 2" key="1">
    <citation type="submission" date="2017-03" db="EMBL/GenBank/DDBJ databases">
        <title>Genome of the blue death feigning beetle - Asbolus verrucosus.</title>
        <authorList>
            <person name="Rider S.D."/>
        </authorList>
    </citation>
    <scope>NUCLEOTIDE SEQUENCE [LARGE SCALE GENOMIC DNA]</scope>
    <source>
        <strain evidence="1">Butters</strain>
        <tissue evidence="1">Head and leg muscle</tissue>
    </source>
</reference>
<comment type="caution">
    <text evidence="1">The sequence shown here is derived from an EMBL/GenBank/DDBJ whole genome shotgun (WGS) entry which is preliminary data.</text>
</comment>
<dbReference type="GO" id="GO:0003676">
    <property type="term" value="F:nucleic acid binding"/>
    <property type="evidence" value="ECO:0007669"/>
    <property type="project" value="InterPro"/>
</dbReference>
<dbReference type="AlphaFoldDB" id="A0A482VDN7"/>
<dbReference type="Gene3D" id="3.30.420.10">
    <property type="entry name" value="Ribonuclease H-like superfamily/Ribonuclease H"/>
    <property type="match status" value="1"/>
</dbReference>
<dbReference type="InterPro" id="IPR036397">
    <property type="entry name" value="RNaseH_sf"/>
</dbReference>
<dbReference type="PANTHER" id="PTHR47326">
    <property type="entry name" value="TRANSPOSABLE ELEMENT TC3 TRANSPOSASE-LIKE PROTEIN"/>
    <property type="match status" value="1"/>
</dbReference>
<organism evidence="1 2">
    <name type="scientific">Asbolus verrucosus</name>
    <name type="common">Desert ironclad beetle</name>
    <dbReference type="NCBI Taxonomy" id="1661398"/>
    <lineage>
        <taxon>Eukaryota</taxon>
        <taxon>Metazoa</taxon>
        <taxon>Ecdysozoa</taxon>
        <taxon>Arthropoda</taxon>
        <taxon>Hexapoda</taxon>
        <taxon>Insecta</taxon>
        <taxon>Pterygota</taxon>
        <taxon>Neoptera</taxon>
        <taxon>Endopterygota</taxon>
        <taxon>Coleoptera</taxon>
        <taxon>Polyphaga</taxon>
        <taxon>Cucujiformia</taxon>
        <taxon>Tenebrionidae</taxon>
        <taxon>Pimeliinae</taxon>
        <taxon>Asbolus</taxon>
    </lineage>
</organism>
<keyword evidence="2" id="KW-1185">Reference proteome</keyword>
<sequence length="75" mass="8918">KSYDLTPCEFFLWPYLKNLTFQKLLHNPNKLRKRTVMKIDELKNNHQMFANVITAIVRIVQICLEVGGEHLDYIL</sequence>
<gene>
    <name evidence="1" type="ORF">BDFB_014236</name>
</gene>
<dbReference type="Proteomes" id="UP000292052">
    <property type="component" value="Unassembled WGS sequence"/>
</dbReference>
<evidence type="ECO:0000313" key="2">
    <source>
        <dbReference type="Proteomes" id="UP000292052"/>
    </source>
</evidence>
<name>A0A482VDN7_ASBVE</name>
<protein>
    <submittedName>
        <fullName evidence="1">Uncharacterized protein</fullName>
    </submittedName>
</protein>
<proteinExistence type="predicted"/>
<dbReference type="EMBL" id="QDEB01110168">
    <property type="protein sequence ID" value="RZB62189.1"/>
    <property type="molecule type" value="Genomic_DNA"/>
</dbReference>
<accession>A0A482VDN7</accession>